<comment type="similarity">
    <text evidence="1">Belongs to the SWC5 family.</text>
</comment>
<feature type="compositionally biased region" description="Low complexity" evidence="3">
    <location>
        <begin position="86"/>
        <end position="97"/>
    </location>
</feature>
<dbReference type="EMBL" id="KN822006">
    <property type="protein sequence ID" value="KIM69500.1"/>
    <property type="molecule type" value="Genomic_DNA"/>
</dbReference>
<dbReference type="PROSITE" id="PS51279">
    <property type="entry name" value="BCNT_C"/>
    <property type="match status" value="1"/>
</dbReference>
<sequence>LVKIEKRYLFAGKHVTEVVEVPVDSEDAKKWPLWQPSKPQTPEPEEEATSSAEQQTAVTPSTPATSDITPPKPAPERRTGPRKPRTTLPTLPTPGSSKAKKITTLDKSAMDWRAHITSQSGDVQEELVGNRRGGGYLEKVDFLQRVEGRRQDVLEASKSCKRRKI</sequence>
<dbReference type="PANTHER" id="PTHR48407">
    <property type="entry name" value="CRANIOFACIAL DEVELOPMENT PROTEIN 1"/>
    <property type="match status" value="1"/>
</dbReference>
<proteinExistence type="inferred from homology"/>
<feature type="compositionally biased region" description="Polar residues" evidence="3">
    <location>
        <begin position="58"/>
        <end position="68"/>
    </location>
</feature>
<dbReference type="Pfam" id="PF07572">
    <property type="entry name" value="BCNT"/>
    <property type="match status" value="1"/>
</dbReference>
<dbReference type="Proteomes" id="UP000053989">
    <property type="component" value="Unassembled WGS sequence"/>
</dbReference>
<accession>A0A0C3E9R2</accession>
<protein>
    <recommendedName>
        <fullName evidence="2">SWR1-complex protein 5</fullName>
    </recommendedName>
</protein>
<evidence type="ECO:0000256" key="1">
    <source>
        <dbReference type="ARBA" id="ARBA00010465"/>
    </source>
</evidence>
<dbReference type="OrthoDB" id="445677at2759"/>
<organism evidence="5 6">
    <name type="scientific">Scleroderma citrinum Foug A</name>
    <dbReference type="NCBI Taxonomy" id="1036808"/>
    <lineage>
        <taxon>Eukaryota</taxon>
        <taxon>Fungi</taxon>
        <taxon>Dikarya</taxon>
        <taxon>Basidiomycota</taxon>
        <taxon>Agaricomycotina</taxon>
        <taxon>Agaricomycetes</taxon>
        <taxon>Agaricomycetidae</taxon>
        <taxon>Boletales</taxon>
        <taxon>Sclerodermatineae</taxon>
        <taxon>Sclerodermataceae</taxon>
        <taxon>Scleroderma</taxon>
    </lineage>
</organism>
<keyword evidence="6" id="KW-1185">Reference proteome</keyword>
<dbReference type="PANTHER" id="PTHR48407:SF1">
    <property type="entry name" value="CRANIOFACIAL DEVELOPMENT PROTEIN 1"/>
    <property type="match status" value="1"/>
</dbReference>
<dbReference type="InParanoid" id="A0A0C3E9R2"/>
<evidence type="ECO:0000256" key="2">
    <source>
        <dbReference type="ARBA" id="ARBA00019138"/>
    </source>
</evidence>
<dbReference type="AlphaFoldDB" id="A0A0C3E9R2"/>
<dbReference type="GO" id="GO:0000812">
    <property type="term" value="C:Swr1 complex"/>
    <property type="evidence" value="ECO:0007669"/>
    <property type="project" value="TreeGrafter"/>
</dbReference>
<dbReference type="InterPro" id="IPR011421">
    <property type="entry name" value="BCNT-C"/>
</dbReference>
<evidence type="ECO:0000313" key="5">
    <source>
        <dbReference type="EMBL" id="KIM69500.1"/>
    </source>
</evidence>
<feature type="non-terminal residue" evidence="5">
    <location>
        <position position="1"/>
    </location>
</feature>
<feature type="domain" description="BCNT-C" evidence="4">
    <location>
        <begin position="82"/>
        <end position="164"/>
    </location>
</feature>
<gene>
    <name evidence="5" type="ORF">SCLCIDRAFT_103390</name>
</gene>
<name>A0A0C3E9R2_9AGAM</name>
<feature type="region of interest" description="Disordered" evidence="3">
    <location>
        <begin position="19"/>
        <end position="103"/>
    </location>
</feature>
<dbReference type="HOGENOM" id="CLU_083063_0_0_1"/>
<dbReference type="InterPro" id="IPR027124">
    <property type="entry name" value="Swc5/CFDP1/2"/>
</dbReference>
<evidence type="ECO:0000259" key="4">
    <source>
        <dbReference type="PROSITE" id="PS51279"/>
    </source>
</evidence>
<reference evidence="6" key="2">
    <citation type="submission" date="2015-01" db="EMBL/GenBank/DDBJ databases">
        <title>Evolutionary Origins and Diversification of the Mycorrhizal Mutualists.</title>
        <authorList>
            <consortium name="DOE Joint Genome Institute"/>
            <consortium name="Mycorrhizal Genomics Consortium"/>
            <person name="Kohler A."/>
            <person name="Kuo A."/>
            <person name="Nagy L.G."/>
            <person name="Floudas D."/>
            <person name="Copeland A."/>
            <person name="Barry K.W."/>
            <person name="Cichocki N."/>
            <person name="Veneault-Fourrey C."/>
            <person name="LaButti K."/>
            <person name="Lindquist E.A."/>
            <person name="Lipzen A."/>
            <person name="Lundell T."/>
            <person name="Morin E."/>
            <person name="Murat C."/>
            <person name="Riley R."/>
            <person name="Ohm R."/>
            <person name="Sun H."/>
            <person name="Tunlid A."/>
            <person name="Henrissat B."/>
            <person name="Grigoriev I.V."/>
            <person name="Hibbett D.S."/>
            <person name="Martin F."/>
        </authorList>
    </citation>
    <scope>NUCLEOTIDE SEQUENCE [LARGE SCALE GENOMIC DNA]</scope>
    <source>
        <strain evidence="6">Foug A</strain>
    </source>
</reference>
<evidence type="ECO:0000256" key="3">
    <source>
        <dbReference type="SAM" id="MobiDB-lite"/>
    </source>
</evidence>
<evidence type="ECO:0000313" key="6">
    <source>
        <dbReference type="Proteomes" id="UP000053989"/>
    </source>
</evidence>
<reference evidence="5 6" key="1">
    <citation type="submission" date="2014-04" db="EMBL/GenBank/DDBJ databases">
        <authorList>
            <consortium name="DOE Joint Genome Institute"/>
            <person name="Kuo A."/>
            <person name="Kohler A."/>
            <person name="Nagy L.G."/>
            <person name="Floudas D."/>
            <person name="Copeland A."/>
            <person name="Barry K.W."/>
            <person name="Cichocki N."/>
            <person name="Veneault-Fourrey C."/>
            <person name="LaButti K."/>
            <person name="Lindquist E.A."/>
            <person name="Lipzen A."/>
            <person name="Lundell T."/>
            <person name="Morin E."/>
            <person name="Murat C."/>
            <person name="Sun H."/>
            <person name="Tunlid A."/>
            <person name="Henrissat B."/>
            <person name="Grigoriev I.V."/>
            <person name="Hibbett D.S."/>
            <person name="Martin F."/>
            <person name="Nordberg H.P."/>
            <person name="Cantor M.N."/>
            <person name="Hua S.X."/>
        </authorList>
    </citation>
    <scope>NUCLEOTIDE SEQUENCE [LARGE SCALE GENOMIC DNA]</scope>
    <source>
        <strain evidence="5 6">Foug A</strain>
    </source>
</reference>
<dbReference type="STRING" id="1036808.A0A0C3E9R2"/>